<dbReference type="GO" id="GO:0005737">
    <property type="term" value="C:cytoplasm"/>
    <property type="evidence" value="ECO:0007669"/>
    <property type="project" value="TreeGrafter"/>
</dbReference>
<protein>
    <recommendedName>
        <fullName evidence="7">Arf-GAP domain-containing protein</fullName>
    </recommendedName>
</protein>
<reference evidence="8 9" key="1">
    <citation type="submission" date="2017-06" db="EMBL/GenBank/DDBJ databases">
        <title>Global population genomics of the pathogenic fungus Cryptococcus neoformans var. grubii.</title>
        <authorList>
            <person name="Cuomo C."/>
            <person name="Litvintseva A."/>
            <person name="Chen Y."/>
            <person name="Young S."/>
            <person name="Zeng Q."/>
            <person name="Chapman S."/>
            <person name="Gujja S."/>
            <person name="Saif S."/>
            <person name="Birren B."/>
        </authorList>
    </citation>
    <scope>NUCLEOTIDE SEQUENCE [LARGE SCALE GENOMIC DNA]</scope>
    <source>
        <strain evidence="8 9">Tu259-1</strain>
    </source>
</reference>
<dbReference type="GO" id="GO:0005096">
    <property type="term" value="F:GTPase activator activity"/>
    <property type="evidence" value="ECO:0007669"/>
    <property type="project" value="UniProtKB-KW"/>
</dbReference>
<evidence type="ECO:0000256" key="1">
    <source>
        <dbReference type="ARBA" id="ARBA00022468"/>
    </source>
</evidence>
<evidence type="ECO:0000256" key="6">
    <source>
        <dbReference type="SAM" id="MobiDB-lite"/>
    </source>
</evidence>
<feature type="region of interest" description="Disordered" evidence="6">
    <location>
        <begin position="320"/>
        <end position="347"/>
    </location>
</feature>
<keyword evidence="3 5" id="KW-0863">Zinc-finger</keyword>
<dbReference type="FunFam" id="1.10.220.150:FF:000009">
    <property type="entry name" value="stromal membrane-associated protein 1 isoform X1"/>
    <property type="match status" value="1"/>
</dbReference>
<dbReference type="InterPro" id="IPR001164">
    <property type="entry name" value="ArfGAP_dom"/>
</dbReference>
<accession>A0A854QKT6</accession>
<sequence length="418" mass="45645">MEQRNERMLEELLKLPGNDNCADCHAPAPRWASVNLGIFLCVGCASVHRKLGTHKSRVKSVTLDTWTRDQIVTIRNMGNTASNAIYNPNEALHPPPPSYGHDERDSEIEKYIRRKYEQGAFRGGAAARLNGQVEPTSLNRARERDGRMPAGSVGLHLGKENNRNPELNDVIAVNIKRERDLPPLPPSASAQPLFGKNPPRGRPVRSPSSQGISSVGPVWNTAVNSSESTSTNTQQKVPEANLIDMSNSSNSSLPLQVNMSAPATGVSPSFSHGQSQFLTAQPQSWGSTFSTSPSNGMMMNGGNFSASPQMARPFQSPGFAQQMSFSSQPPFGQHMSPQPTYHQSTVPMASPSFQQTQQFATSPSFQQQLSPQFTQPQQFGQYPMQYNGQVVTSPMNMGMGMGTSMAQPTQAYGYFNHM</sequence>
<dbReference type="PANTHER" id="PTHR45705:SF1">
    <property type="entry name" value="FI20236P1"/>
    <property type="match status" value="1"/>
</dbReference>
<dbReference type="CDD" id="cd08204">
    <property type="entry name" value="ArfGap"/>
    <property type="match status" value="1"/>
</dbReference>
<name>A0A854QKT6_CRYNE</name>
<dbReference type="GO" id="GO:0008270">
    <property type="term" value="F:zinc ion binding"/>
    <property type="evidence" value="ECO:0007669"/>
    <property type="project" value="UniProtKB-KW"/>
</dbReference>
<evidence type="ECO:0000256" key="5">
    <source>
        <dbReference type="PROSITE-ProRule" id="PRU00288"/>
    </source>
</evidence>
<evidence type="ECO:0000256" key="4">
    <source>
        <dbReference type="ARBA" id="ARBA00022833"/>
    </source>
</evidence>
<dbReference type="PRINTS" id="PR00405">
    <property type="entry name" value="REVINTRACTNG"/>
</dbReference>
<dbReference type="InterPro" id="IPR038508">
    <property type="entry name" value="ArfGAP_dom_sf"/>
</dbReference>
<feature type="domain" description="Arf-GAP" evidence="7">
    <location>
        <begin position="6"/>
        <end position="121"/>
    </location>
</feature>
<evidence type="ECO:0000256" key="3">
    <source>
        <dbReference type="ARBA" id="ARBA00022771"/>
    </source>
</evidence>
<dbReference type="AlphaFoldDB" id="A0A854QKT6"/>
<comment type="caution">
    <text evidence="8">The sequence shown here is derived from an EMBL/GenBank/DDBJ whole genome shotgun (WGS) entry which is preliminary data.</text>
</comment>
<dbReference type="OrthoDB" id="10266696at2759"/>
<organism evidence="8 9">
    <name type="scientific">Cryptococcus neoformans Tu259-1</name>
    <dbReference type="NCBI Taxonomy" id="1230072"/>
    <lineage>
        <taxon>Eukaryota</taxon>
        <taxon>Fungi</taxon>
        <taxon>Dikarya</taxon>
        <taxon>Basidiomycota</taxon>
        <taxon>Agaricomycotina</taxon>
        <taxon>Tremellomycetes</taxon>
        <taxon>Tremellales</taxon>
        <taxon>Cryptococcaceae</taxon>
        <taxon>Cryptococcus</taxon>
        <taxon>Cryptococcus neoformans species complex</taxon>
    </lineage>
</organism>
<proteinExistence type="predicted"/>
<dbReference type="PROSITE" id="PS50115">
    <property type="entry name" value="ARFGAP"/>
    <property type="match status" value="1"/>
</dbReference>
<evidence type="ECO:0000256" key="2">
    <source>
        <dbReference type="ARBA" id="ARBA00022723"/>
    </source>
</evidence>
<dbReference type="Proteomes" id="UP000199727">
    <property type="component" value="Unassembled WGS sequence"/>
</dbReference>
<keyword evidence="4" id="KW-0862">Zinc</keyword>
<dbReference type="EMBL" id="AMKT01000010">
    <property type="protein sequence ID" value="OXG29173.1"/>
    <property type="molecule type" value="Genomic_DNA"/>
</dbReference>
<dbReference type="PANTHER" id="PTHR45705">
    <property type="entry name" value="FI20236P1"/>
    <property type="match status" value="1"/>
</dbReference>
<dbReference type="SMART" id="SM00105">
    <property type="entry name" value="ArfGap"/>
    <property type="match status" value="1"/>
</dbReference>
<feature type="compositionally biased region" description="Low complexity" evidence="6">
    <location>
        <begin position="220"/>
        <end position="233"/>
    </location>
</feature>
<dbReference type="InterPro" id="IPR051718">
    <property type="entry name" value="ARF_GTPase-activating"/>
</dbReference>
<dbReference type="InterPro" id="IPR037278">
    <property type="entry name" value="ARFGAP/RecO"/>
</dbReference>
<evidence type="ECO:0000259" key="7">
    <source>
        <dbReference type="PROSITE" id="PS50115"/>
    </source>
</evidence>
<gene>
    <name evidence="8" type="ORF">C361_00829</name>
</gene>
<dbReference type="Gene3D" id="1.10.220.150">
    <property type="entry name" value="Arf GTPase activating protein"/>
    <property type="match status" value="1"/>
</dbReference>
<keyword evidence="2" id="KW-0479">Metal-binding</keyword>
<evidence type="ECO:0000313" key="9">
    <source>
        <dbReference type="Proteomes" id="UP000199727"/>
    </source>
</evidence>
<dbReference type="Pfam" id="PF01412">
    <property type="entry name" value="ArfGap"/>
    <property type="match status" value="1"/>
</dbReference>
<keyword evidence="1" id="KW-0343">GTPase activation</keyword>
<dbReference type="SUPFAM" id="SSF57863">
    <property type="entry name" value="ArfGap/RecO-like zinc finger"/>
    <property type="match status" value="1"/>
</dbReference>
<evidence type="ECO:0000313" key="8">
    <source>
        <dbReference type="EMBL" id="OXG29173.1"/>
    </source>
</evidence>
<feature type="region of interest" description="Disordered" evidence="6">
    <location>
        <begin position="180"/>
        <end position="235"/>
    </location>
</feature>